<accession>A0ABY9H5J2</accession>
<evidence type="ECO:0000256" key="2">
    <source>
        <dbReference type="ARBA" id="ARBA00022475"/>
    </source>
</evidence>
<evidence type="ECO:0000256" key="1">
    <source>
        <dbReference type="ARBA" id="ARBA00004651"/>
    </source>
</evidence>
<feature type="domain" description="Cytochrome b561 bacterial/Ni-hydrogenase" evidence="7">
    <location>
        <begin position="6"/>
        <end position="184"/>
    </location>
</feature>
<evidence type="ECO:0000256" key="3">
    <source>
        <dbReference type="ARBA" id="ARBA00022692"/>
    </source>
</evidence>
<feature type="transmembrane region" description="Helical" evidence="6">
    <location>
        <begin position="209"/>
        <end position="226"/>
    </location>
</feature>
<dbReference type="SUPFAM" id="SSF81342">
    <property type="entry name" value="Transmembrane di-heme cytochromes"/>
    <property type="match status" value="1"/>
</dbReference>
<organism evidence="8 9">
    <name type="scientific">Halomonas alkalicola</name>
    <dbReference type="NCBI Taxonomy" id="1930622"/>
    <lineage>
        <taxon>Bacteria</taxon>
        <taxon>Pseudomonadati</taxon>
        <taxon>Pseudomonadota</taxon>
        <taxon>Gammaproteobacteria</taxon>
        <taxon>Oceanospirillales</taxon>
        <taxon>Halomonadaceae</taxon>
        <taxon>Halomonas</taxon>
    </lineage>
</organism>
<sequence>MTRLKVWDVPTRLFHWGLVGCVALAFYTMKTDGAPFIFPIDIHARGGYVLIGLLLFRWLWGLVGSHHARFGSFLYSPATLWGYARRLMSGRLPLFAGHNPLGGLMVMVMLLSLTFQAVSGLFLTDDIFFNAPLHGLVDRSTARTLAGLHHLNANLLMGLIAAHLLALVVHRLKGERLVGAMITGRKSLAGEPEDAPSAGAQAQRPARPWLALVVIAIAALPVIWLWNA</sequence>
<keyword evidence="2" id="KW-1003">Cell membrane</keyword>
<keyword evidence="3 6" id="KW-0812">Transmembrane</keyword>
<dbReference type="InterPro" id="IPR011577">
    <property type="entry name" value="Cyt_b561_bac/Ni-Hgenase"/>
</dbReference>
<dbReference type="EMBL" id="CP131913">
    <property type="protein sequence ID" value="WLI73483.1"/>
    <property type="molecule type" value="Genomic_DNA"/>
</dbReference>
<dbReference type="PANTHER" id="PTHR30485">
    <property type="entry name" value="NI/FE-HYDROGENASE 1 B-TYPE CYTOCHROME SUBUNIT"/>
    <property type="match status" value="1"/>
</dbReference>
<dbReference type="Proteomes" id="UP001235344">
    <property type="component" value="Chromosome"/>
</dbReference>
<dbReference type="InterPro" id="IPR016174">
    <property type="entry name" value="Di-haem_cyt_TM"/>
</dbReference>
<protein>
    <submittedName>
        <fullName evidence="8">Cytochrome b/b6 domain-containing protein</fullName>
    </submittedName>
</protein>
<name>A0ABY9H5J2_9GAMM</name>
<reference evidence="8 9" key="1">
    <citation type="submission" date="2023-08" db="EMBL/GenBank/DDBJ databases">
        <title>Transcriptome Analysis of Halomonas alkalicola CICC 11012s to Identify the Genes Involved in Alkaline Tolerances.</title>
        <authorList>
            <person name="Zhai L."/>
        </authorList>
    </citation>
    <scope>NUCLEOTIDE SEQUENCE [LARGE SCALE GENOMIC DNA]</scope>
    <source>
        <strain evidence="8 9">CICC 11012s</strain>
    </source>
</reference>
<evidence type="ECO:0000313" key="8">
    <source>
        <dbReference type="EMBL" id="WLI73483.1"/>
    </source>
</evidence>
<evidence type="ECO:0000259" key="7">
    <source>
        <dbReference type="Pfam" id="PF01292"/>
    </source>
</evidence>
<evidence type="ECO:0000256" key="4">
    <source>
        <dbReference type="ARBA" id="ARBA00022989"/>
    </source>
</evidence>
<gene>
    <name evidence="8" type="ORF">B6N23_00620</name>
</gene>
<keyword evidence="9" id="KW-1185">Reference proteome</keyword>
<evidence type="ECO:0000256" key="6">
    <source>
        <dbReference type="SAM" id="Phobius"/>
    </source>
</evidence>
<dbReference type="Pfam" id="PF01292">
    <property type="entry name" value="Ni_hydr_CYTB"/>
    <property type="match status" value="1"/>
</dbReference>
<dbReference type="PANTHER" id="PTHR30485:SF2">
    <property type="entry name" value="BLL0597 PROTEIN"/>
    <property type="match status" value="1"/>
</dbReference>
<dbReference type="InterPro" id="IPR051542">
    <property type="entry name" value="Hydrogenase_cytochrome"/>
</dbReference>
<proteinExistence type="predicted"/>
<feature type="transmembrane region" description="Helical" evidence="6">
    <location>
        <begin position="42"/>
        <end position="60"/>
    </location>
</feature>
<feature type="transmembrane region" description="Helical" evidence="6">
    <location>
        <begin position="153"/>
        <end position="172"/>
    </location>
</feature>
<feature type="transmembrane region" description="Helical" evidence="6">
    <location>
        <begin position="13"/>
        <end position="30"/>
    </location>
</feature>
<keyword evidence="5 6" id="KW-0472">Membrane</keyword>
<keyword evidence="4 6" id="KW-1133">Transmembrane helix</keyword>
<feature type="transmembrane region" description="Helical" evidence="6">
    <location>
        <begin position="104"/>
        <end position="123"/>
    </location>
</feature>
<evidence type="ECO:0000313" key="9">
    <source>
        <dbReference type="Proteomes" id="UP001235344"/>
    </source>
</evidence>
<dbReference type="RefSeq" id="WP_302142907.1">
    <property type="nucleotide sequence ID" value="NZ_CP130143.1"/>
</dbReference>
<dbReference type="Gene3D" id="1.20.950.20">
    <property type="entry name" value="Transmembrane di-heme cytochromes, Chain C"/>
    <property type="match status" value="1"/>
</dbReference>
<comment type="subcellular location">
    <subcellularLocation>
        <location evidence="1">Cell membrane</location>
        <topology evidence="1">Multi-pass membrane protein</topology>
    </subcellularLocation>
</comment>
<evidence type="ECO:0000256" key="5">
    <source>
        <dbReference type="ARBA" id="ARBA00023136"/>
    </source>
</evidence>